<evidence type="ECO:0000313" key="1">
    <source>
        <dbReference type="EMBL" id="KAK9163421.1"/>
    </source>
</evidence>
<organism evidence="1 2">
    <name type="scientific">Stephania yunnanensis</name>
    <dbReference type="NCBI Taxonomy" id="152371"/>
    <lineage>
        <taxon>Eukaryota</taxon>
        <taxon>Viridiplantae</taxon>
        <taxon>Streptophyta</taxon>
        <taxon>Embryophyta</taxon>
        <taxon>Tracheophyta</taxon>
        <taxon>Spermatophyta</taxon>
        <taxon>Magnoliopsida</taxon>
        <taxon>Ranunculales</taxon>
        <taxon>Menispermaceae</taxon>
        <taxon>Menispermoideae</taxon>
        <taxon>Cissampelideae</taxon>
        <taxon>Stephania</taxon>
    </lineage>
</organism>
<name>A0AAP0Q4U3_9MAGN</name>
<accession>A0AAP0Q4U3</accession>
<dbReference type="EMBL" id="JBBNAF010000002">
    <property type="protein sequence ID" value="KAK9163421.1"/>
    <property type="molecule type" value="Genomic_DNA"/>
</dbReference>
<reference evidence="1 2" key="1">
    <citation type="submission" date="2024-01" db="EMBL/GenBank/DDBJ databases">
        <title>Genome assemblies of Stephania.</title>
        <authorList>
            <person name="Yang L."/>
        </authorList>
    </citation>
    <scope>NUCLEOTIDE SEQUENCE [LARGE SCALE GENOMIC DNA]</scope>
    <source>
        <strain evidence="1">YNDBR</strain>
        <tissue evidence="1">Leaf</tissue>
    </source>
</reference>
<proteinExistence type="predicted"/>
<protein>
    <submittedName>
        <fullName evidence="1">Uncharacterized protein</fullName>
    </submittedName>
</protein>
<gene>
    <name evidence="1" type="ORF">Syun_004323</name>
</gene>
<comment type="caution">
    <text evidence="1">The sequence shown here is derived from an EMBL/GenBank/DDBJ whole genome shotgun (WGS) entry which is preliminary data.</text>
</comment>
<dbReference type="Proteomes" id="UP001420932">
    <property type="component" value="Unassembled WGS sequence"/>
</dbReference>
<sequence length="50" mass="5882">MVVQAAYAVRFGILMSMRAPTTRAVREPKIHPRRQEVIDLLIKIREDELY</sequence>
<evidence type="ECO:0000313" key="2">
    <source>
        <dbReference type="Proteomes" id="UP001420932"/>
    </source>
</evidence>
<dbReference type="AlphaFoldDB" id="A0AAP0Q4U3"/>
<keyword evidence="2" id="KW-1185">Reference proteome</keyword>